<reference evidence="2 3" key="1">
    <citation type="submission" date="2016-08" db="EMBL/GenBank/DDBJ databases">
        <title>A Parts List for Fungal Cellulosomes Revealed by Comparative Genomics.</title>
        <authorList>
            <consortium name="DOE Joint Genome Institute"/>
            <person name="Haitjema C.H."/>
            <person name="Gilmore S.P."/>
            <person name="Henske J.K."/>
            <person name="Solomon K.V."/>
            <person name="De Groot R."/>
            <person name="Kuo A."/>
            <person name="Mondo S.J."/>
            <person name="Salamov A.A."/>
            <person name="Labutti K."/>
            <person name="Zhao Z."/>
            <person name="Chiniquy J."/>
            <person name="Barry K."/>
            <person name="Brewer H.M."/>
            <person name="Purvine S.O."/>
            <person name="Wright A.T."/>
            <person name="Boxma B."/>
            <person name="Van Alen T."/>
            <person name="Hackstein J.H."/>
            <person name="Baker S.E."/>
            <person name="Grigoriev I.V."/>
            <person name="O'Malley M.A."/>
        </authorList>
    </citation>
    <scope>NUCLEOTIDE SEQUENCE [LARGE SCALE GENOMIC DNA]</scope>
    <source>
        <strain evidence="2 3">G1</strain>
    </source>
</reference>
<feature type="region of interest" description="Disordered" evidence="1">
    <location>
        <begin position="46"/>
        <end position="85"/>
    </location>
</feature>
<dbReference type="EMBL" id="MCOG01000112">
    <property type="protein sequence ID" value="ORY44987.1"/>
    <property type="molecule type" value="Genomic_DNA"/>
</dbReference>
<dbReference type="AlphaFoldDB" id="A0A1Y2CDM1"/>
<organism evidence="2 3">
    <name type="scientific">Neocallimastix californiae</name>
    <dbReference type="NCBI Taxonomy" id="1754190"/>
    <lineage>
        <taxon>Eukaryota</taxon>
        <taxon>Fungi</taxon>
        <taxon>Fungi incertae sedis</taxon>
        <taxon>Chytridiomycota</taxon>
        <taxon>Chytridiomycota incertae sedis</taxon>
        <taxon>Neocallimastigomycetes</taxon>
        <taxon>Neocallimastigales</taxon>
        <taxon>Neocallimastigaceae</taxon>
        <taxon>Neocallimastix</taxon>
    </lineage>
</organism>
<name>A0A1Y2CDM1_9FUNG</name>
<protein>
    <submittedName>
        <fullName evidence="2">Uncharacterized protein</fullName>
    </submittedName>
</protein>
<sequence>MVLFCIYILVGSRVLNILINPKYDSVRGSSVDLKKYVTLNFSLFSRSSNKTMNGSNSTLNKNSSISRNRESTVPTLKRNRSNTLI</sequence>
<accession>A0A1Y2CDM1</accession>
<keyword evidence="3" id="KW-1185">Reference proteome</keyword>
<comment type="caution">
    <text evidence="2">The sequence shown here is derived from an EMBL/GenBank/DDBJ whole genome shotgun (WGS) entry which is preliminary data.</text>
</comment>
<dbReference type="Proteomes" id="UP000193920">
    <property type="component" value="Unassembled WGS sequence"/>
</dbReference>
<evidence type="ECO:0000256" key="1">
    <source>
        <dbReference type="SAM" id="MobiDB-lite"/>
    </source>
</evidence>
<evidence type="ECO:0000313" key="3">
    <source>
        <dbReference type="Proteomes" id="UP000193920"/>
    </source>
</evidence>
<proteinExistence type="predicted"/>
<evidence type="ECO:0000313" key="2">
    <source>
        <dbReference type="EMBL" id="ORY44987.1"/>
    </source>
</evidence>
<feature type="compositionally biased region" description="Polar residues" evidence="1">
    <location>
        <begin position="46"/>
        <end position="74"/>
    </location>
</feature>
<gene>
    <name evidence="2" type="ORF">LY90DRAFT_703604</name>
</gene>